<dbReference type="EnsemblPlants" id="PGSC0003DMT400025159">
    <property type="protein sequence ID" value="PGSC0003DMT400025159"/>
    <property type="gene ID" value="PGSC0003DMG400009723"/>
</dbReference>
<dbReference type="InterPro" id="IPR001878">
    <property type="entry name" value="Znf_CCHC"/>
</dbReference>
<proteinExistence type="predicted"/>
<evidence type="ECO:0000259" key="3">
    <source>
        <dbReference type="PROSITE" id="PS50158"/>
    </source>
</evidence>
<keyword evidence="1" id="KW-0479">Metal-binding</keyword>
<dbReference type="HOGENOM" id="CLU_581920_0_0_1"/>
<sequence length="470" mass="51657">MVNTRYNGVRTVAPVNAPVEESAVRGRGRGRGRGRARGRGCGREVPARDGVPIENVPQNEAPYVHQEEIEENIEVENMENVEEVGQEEKVQAETTGIPPIDPVVSQQIMLFLKGLASPGVVPSVQATQAPANTPIAITTTKVGGNVGIKLWPLLLTRPMEVVREGSGAFVSQPHELEGVGENILNQINFEKMRKKGGVEFEGTVDPTDAEQWLDRMERVFEQLECSDVAKFKYAISLLQKDAYDWWVSVPNAKHEKFCKLVSAPFTWERLDKEETSRDENIFRNLRPDFGGPSKRGRFDNFKAGSHNSPPQQRQNKSEVSTASTPNYGQGKPHVPTCPQCGKNHYGTCRRASGACFNCGGFDHKVKDCPNPSNAPSFKTEGSVHKLSVNPTQTNRGVRPKNTQAAGTSGVNQASGQKATARTYAIRQKDDQDGQDVVVGKFHLIGLCVFILFDPGSTHSYICSSLVFPEM</sequence>
<keyword evidence="1" id="KW-0862">Zinc</keyword>
<dbReference type="Pfam" id="PF08284">
    <property type="entry name" value="RVP_2"/>
    <property type="match status" value="1"/>
</dbReference>
<accession>M1AL36</accession>
<feature type="compositionally biased region" description="Polar residues" evidence="2">
    <location>
        <begin position="305"/>
        <end position="327"/>
    </location>
</feature>
<dbReference type="PANTHER" id="PTHR34482:SF48">
    <property type="entry name" value="GAG PROTEASE POLYPROTEIN"/>
    <property type="match status" value="1"/>
</dbReference>
<evidence type="ECO:0000313" key="5">
    <source>
        <dbReference type="Proteomes" id="UP000011115"/>
    </source>
</evidence>
<keyword evidence="5" id="KW-1185">Reference proteome</keyword>
<feature type="region of interest" description="Disordered" evidence="2">
    <location>
        <begin position="281"/>
        <end position="335"/>
    </location>
</feature>
<feature type="region of interest" description="Disordered" evidence="2">
    <location>
        <begin position="388"/>
        <end position="415"/>
    </location>
</feature>
<evidence type="ECO:0000256" key="2">
    <source>
        <dbReference type="SAM" id="MobiDB-lite"/>
    </source>
</evidence>
<dbReference type="Proteomes" id="UP000011115">
    <property type="component" value="Unassembled WGS sequence"/>
</dbReference>
<dbReference type="PROSITE" id="PS50158">
    <property type="entry name" value="ZF_CCHC"/>
    <property type="match status" value="1"/>
</dbReference>
<organism evidence="4 5">
    <name type="scientific">Solanum tuberosum</name>
    <name type="common">Potato</name>
    <dbReference type="NCBI Taxonomy" id="4113"/>
    <lineage>
        <taxon>Eukaryota</taxon>
        <taxon>Viridiplantae</taxon>
        <taxon>Streptophyta</taxon>
        <taxon>Embryophyta</taxon>
        <taxon>Tracheophyta</taxon>
        <taxon>Spermatophyta</taxon>
        <taxon>Magnoliopsida</taxon>
        <taxon>eudicotyledons</taxon>
        <taxon>Gunneridae</taxon>
        <taxon>Pentapetalae</taxon>
        <taxon>asterids</taxon>
        <taxon>lamiids</taxon>
        <taxon>Solanales</taxon>
        <taxon>Solanaceae</taxon>
        <taxon>Solanoideae</taxon>
        <taxon>Solaneae</taxon>
        <taxon>Solanum</taxon>
    </lineage>
</organism>
<keyword evidence="1" id="KW-0863">Zinc-finger</keyword>
<dbReference type="SMART" id="SM00343">
    <property type="entry name" value="ZnF_C2HC"/>
    <property type="match status" value="1"/>
</dbReference>
<dbReference type="GO" id="GO:0008270">
    <property type="term" value="F:zinc ion binding"/>
    <property type="evidence" value="ECO:0007669"/>
    <property type="project" value="UniProtKB-KW"/>
</dbReference>
<feature type="region of interest" description="Disordered" evidence="2">
    <location>
        <begin position="22"/>
        <end position="55"/>
    </location>
</feature>
<reference evidence="5" key="1">
    <citation type="journal article" date="2011" name="Nature">
        <title>Genome sequence and analysis of the tuber crop potato.</title>
        <authorList>
            <consortium name="The Potato Genome Sequencing Consortium"/>
        </authorList>
    </citation>
    <scope>NUCLEOTIDE SEQUENCE [LARGE SCALE GENOMIC DNA]</scope>
    <source>
        <strain evidence="5">cv. DM1-3 516 R44</strain>
    </source>
</reference>
<dbReference type="AlphaFoldDB" id="M1AL36"/>
<dbReference type="PANTHER" id="PTHR34482">
    <property type="entry name" value="DNA DAMAGE-INDUCIBLE PROTEIN 1-LIKE"/>
    <property type="match status" value="1"/>
</dbReference>
<name>M1AL36_SOLTU</name>
<dbReference type="InParanoid" id="M1AL36"/>
<reference evidence="4" key="2">
    <citation type="submission" date="2015-06" db="UniProtKB">
        <authorList>
            <consortium name="EnsemblPlants"/>
        </authorList>
    </citation>
    <scope>IDENTIFICATION</scope>
    <source>
        <strain evidence="4">DM1-3 516 R44</strain>
    </source>
</reference>
<protein>
    <submittedName>
        <fullName evidence="4">Retrotransposon protein, Ty3-gypsy subclass</fullName>
    </submittedName>
</protein>
<feature type="domain" description="CCHC-type" evidence="3">
    <location>
        <begin position="355"/>
        <end position="370"/>
    </location>
</feature>
<evidence type="ECO:0000256" key="1">
    <source>
        <dbReference type="PROSITE-ProRule" id="PRU00047"/>
    </source>
</evidence>
<feature type="compositionally biased region" description="Basic residues" evidence="2">
    <location>
        <begin position="26"/>
        <end position="40"/>
    </location>
</feature>
<evidence type="ECO:0000313" key="4">
    <source>
        <dbReference type="EnsemblPlants" id="PGSC0003DMT400025159"/>
    </source>
</evidence>
<dbReference type="PaxDb" id="4113-PGSC0003DMT400025159"/>
<dbReference type="GO" id="GO:0003676">
    <property type="term" value="F:nucleic acid binding"/>
    <property type="evidence" value="ECO:0007669"/>
    <property type="project" value="InterPro"/>
</dbReference>
<dbReference type="Gramene" id="PGSC0003DMT400025159">
    <property type="protein sequence ID" value="PGSC0003DMT400025159"/>
    <property type="gene ID" value="PGSC0003DMG400009723"/>
</dbReference>